<sequence length="342" mass="37929">MTHPRLTYVRQPLGIDVVSHFEAALHKTQGDYVFFIGDDDCVGPHIEAVAQWAREQSIDAVISYRNSFIANYYWPGIRSKYYGDQYAGKLFLNRFSSRAWRLDAGKTVNAALRDLGRGLGSMPRAYHGLVARALINQVVSKYGTLFGGVSPDIYSAILISSEAKNPWCVDFPFCLPGGSAPSTSGSGAARSDTPRLREHPHIRPFRNLTWDPLIPEFYSPYNVWAYSAKKAVDRLGDTRLRPNFPRLYACCLLYGRNYGDAVAKAISNHAEMFGGLRTYPAIAHEIAREVAFQAQRLGRRVLNPKAGGSAKSTAELETIADAYDALRDQCLAVKAAPILHQP</sequence>
<evidence type="ECO:0008006" key="3">
    <source>
        <dbReference type="Google" id="ProtNLM"/>
    </source>
</evidence>
<dbReference type="EMBL" id="NBBI01000009">
    <property type="protein sequence ID" value="OWK27830.1"/>
    <property type="molecule type" value="Genomic_DNA"/>
</dbReference>
<dbReference type="AlphaFoldDB" id="A0A2D0A4L1"/>
<evidence type="ECO:0000313" key="2">
    <source>
        <dbReference type="Proteomes" id="UP000197290"/>
    </source>
</evidence>
<proteinExistence type="predicted"/>
<dbReference type="Proteomes" id="UP000197290">
    <property type="component" value="Unassembled WGS sequence"/>
</dbReference>
<comment type="caution">
    <text evidence="1">The sequence shown here is derived from an EMBL/GenBank/DDBJ whole genome shotgun (WGS) entry which is preliminary data.</text>
</comment>
<gene>
    <name evidence="1" type="ORF">SPDO_30700</name>
</gene>
<reference evidence="1 2" key="1">
    <citation type="submission" date="2017-03" db="EMBL/GenBank/DDBJ databases">
        <title>Genome sequence of Sphingomonas dokdonensis DSM 21029.</title>
        <authorList>
            <person name="Poehlein A."/>
            <person name="Wuebbeler J.H."/>
            <person name="Steinbuechel A."/>
            <person name="Daniel R."/>
        </authorList>
    </citation>
    <scope>NUCLEOTIDE SEQUENCE [LARGE SCALE GENOMIC DNA]</scope>
    <source>
        <strain evidence="1 2">DSM 21029</strain>
    </source>
</reference>
<accession>A0A2D0A4L1</accession>
<evidence type="ECO:0000313" key="1">
    <source>
        <dbReference type="EMBL" id="OWK27830.1"/>
    </source>
</evidence>
<protein>
    <recommendedName>
        <fullName evidence="3">Glycosyl transferase family 2</fullName>
    </recommendedName>
</protein>
<keyword evidence="2" id="KW-1185">Reference proteome</keyword>
<organism evidence="1 2">
    <name type="scientific">Sphingomonas dokdonensis</name>
    <dbReference type="NCBI Taxonomy" id="344880"/>
    <lineage>
        <taxon>Bacteria</taxon>
        <taxon>Pseudomonadati</taxon>
        <taxon>Pseudomonadota</taxon>
        <taxon>Alphaproteobacteria</taxon>
        <taxon>Sphingomonadales</taxon>
        <taxon>Sphingomonadaceae</taxon>
        <taxon>Sphingomonas</taxon>
    </lineage>
</organism>
<dbReference type="SUPFAM" id="SSF53448">
    <property type="entry name" value="Nucleotide-diphospho-sugar transferases"/>
    <property type="match status" value="1"/>
</dbReference>
<dbReference type="InterPro" id="IPR029044">
    <property type="entry name" value="Nucleotide-diphossugar_trans"/>
</dbReference>
<name>A0A2D0A4L1_9SPHN</name>